<dbReference type="Pfam" id="PF00400">
    <property type="entry name" value="WD40"/>
    <property type="match status" value="2"/>
</dbReference>
<evidence type="ECO:0000256" key="2">
    <source>
        <dbReference type="ARBA" id="ARBA00022574"/>
    </source>
</evidence>
<dbReference type="PROSITE" id="PS50294">
    <property type="entry name" value="WD_REPEATS_REGION"/>
    <property type="match status" value="1"/>
</dbReference>
<dbReference type="EMBL" id="JBIMZQ010000019">
    <property type="protein sequence ID" value="KAL3665751.1"/>
    <property type="molecule type" value="Genomic_DNA"/>
</dbReference>
<comment type="similarity">
    <text evidence="1">Belongs to the WD repeat DDB2/WDR76 family.</text>
</comment>
<dbReference type="InterPro" id="IPR036322">
    <property type="entry name" value="WD40_repeat_dom_sf"/>
</dbReference>
<dbReference type="InterPro" id="IPR015943">
    <property type="entry name" value="WD40/YVTN_repeat-like_dom_sf"/>
</dbReference>
<comment type="caution">
    <text evidence="5">The sequence shown here is derived from an EMBL/GenBank/DDBJ whole genome shotgun (WGS) entry which is preliminary data.</text>
</comment>
<accession>A0ABD3FH59</accession>
<evidence type="ECO:0000256" key="3">
    <source>
        <dbReference type="ARBA" id="ARBA00022737"/>
    </source>
</evidence>
<dbReference type="InterPro" id="IPR050853">
    <property type="entry name" value="WD_repeat_DNA-damage-binding"/>
</dbReference>
<evidence type="ECO:0000256" key="4">
    <source>
        <dbReference type="PROSITE-ProRule" id="PRU00221"/>
    </source>
</evidence>
<keyword evidence="2 4" id="KW-0853">WD repeat</keyword>
<reference evidence="5 6" key="1">
    <citation type="submission" date="2024-09" db="EMBL/GenBank/DDBJ databases">
        <title>Genome sequencing and assembly of Phytophthora oleae, isolate VK10A, causative agent of rot of olive drupes.</title>
        <authorList>
            <person name="Conti Taguali S."/>
            <person name="Riolo M."/>
            <person name="La Spada F."/>
            <person name="Cacciola S.O."/>
            <person name="Dionisio G."/>
        </authorList>
    </citation>
    <scope>NUCLEOTIDE SEQUENCE [LARGE SCALE GENOMIC DNA]</scope>
    <source>
        <strain evidence="5 6">VK10A</strain>
    </source>
</reference>
<dbReference type="InterPro" id="IPR001680">
    <property type="entry name" value="WD40_rpt"/>
</dbReference>
<sequence length="381" mass="41771">MAEGKEEKLSASPDSFAQVKYSLAPDDIVAPTQKKLKSLAFLPRADRVLLACGDNSGCVALWSPSNGVTQEDPSPRMVTYRPHLRPVSQLLFAEPFKLLSASSDGSVRMFDLNAATYSTVQSANAKVPLRSLALSSSLQCYYAGCGDGGLRVLDLRSGQRAQEKHRLHEGAVNSVHQHPRLEHCVVTASSDHSVRIWDARKFDYYGTPTPLIKHDQFSSVNCVYFSPNGEWLVVVCKGDIPNYNTCFRGPVLESPTIVVYDTSTLSLAATRLPQSNGICQASTSKLKAAWDPKRPNVFATGRLGRPRRLQIFQADKSQPVCELVSDNFDFITSDLVFHPHLELIAGCSDDSDASGRLALWRGKKVASSDETKVKAEQNEIA</sequence>
<gene>
    <name evidence="5" type="ORF">V7S43_009182</name>
</gene>
<evidence type="ECO:0000313" key="5">
    <source>
        <dbReference type="EMBL" id="KAL3665751.1"/>
    </source>
</evidence>
<name>A0ABD3FH59_9STRA</name>
<dbReference type="SMART" id="SM00320">
    <property type="entry name" value="WD40"/>
    <property type="match status" value="6"/>
</dbReference>
<dbReference type="PANTHER" id="PTHR14773:SF0">
    <property type="entry name" value="WD REPEAT-CONTAINING PROTEIN 76"/>
    <property type="match status" value="1"/>
</dbReference>
<dbReference type="PANTHER" id="PTHR14773">
    <property type="entry name" value="WD REPEAT-CONTAINING PROTEIN 76"/>
    <property type="match status" value="1"/>
</dbReference>
<dbReference type="SUPFAM" id="SSF50978">
    <property type="entry name" value="WD40 repeat-like"/>
    <property type="match status" value="1"/>
</dbReference>
<feature type="repeat" description="WD" evidence="4">
    <location>
        <begin position="165"/>
        <end position="198"/>
    </location>
</feature>
<keyword evidence="6" id="KW-1185">Reference proteome</keyword>
<dbReference type="Gene3D" id="2.130.10.10">
    <property type="entry name" value="YVTN repeat-like/Quinoprotein amine dehydrogenase"/>
    <property type="match status" value="1"/>
</dbReference>
<dbReference type="PROSITE" id="PS50082">
    <property type="entry name" value="WD_REPEATS_2"/>
    <property type="match status" value="1"/>
</dbReference>
<dbReference type="AlphaFoldDB" id="A0ABD3FH59"/>
<evidence type="ECO:0000313" key="6">
    <source>
        <dbReference type="Proteomes" id="UP001632037"/>
    </source>
</evidence>
<evidence type="ECO:0000256" key="1">
    <source>
        <dbReference type="ARBA" id="ARBA00005434"/>
    </source>
</evidence>
<protein>
    <submittedName>
        <fullName evidence="5">Uncharacterized protein</fullName>
    </submittedName>
</protein>
<proteinExistence type="inferred from homology"/>
<organism evidence="5 6">
    <name type="scientific">Phytophthora oleae</name>
    <dbReference type="NCBI Taxonomy" id="2107226"/>
    <lineage>
        <taxon>Eukaryota</taxon>
        <taxon>Sar</taxon>
        <taxon>Stramenopiles</taxon>
        <taxon>Oomycota</taxon>
        <taxon>Peronosporomycetes</taxon>
        <taxon>Peronosporales</taxon>
        <taxon>Peronosporaceae</taxon>
        <taxon>Phytophthora</taxon>
    </lineage>
</organism>
<keyword evidence="3" id="KW-0677">Repeat</keyword>
<dbReference type="Proteomes" id="UP001632037">
    <property type="component" value="Unassembled WGS sequence"/>
</dbReference>